<proteinExistence type="predicted"/>
<dbReference type="Proteomes" id="UP000054282">
    <property type="component" value="Unassembled WGS sequence"/>
</dbReference>
<sequence length="51" mass="5199">MDWAKLIAFGDFSDGPLLQISKEVAESKAVADAKTGVLTKAGNATSSLSTG</sequence>
<accession>A0A0L7M8X0</accession>
<reference evidence="2" key="1">
    <citation type="submission" date="2006-09" db="EMBL/GenBank/DDBJ databases">
        <title>Annotation of Plasmodium falciparum Dd2.</title>
        <authorList>
            <consortium name="The Broad Institute Genome Sequencing Platform"/>
            <person name="Volkman S.K."/>
            <person name="Neafsey D.E."/>
            <person name="Dash A.P."/>
            <person name="Chitnis C.E."/>
            <person name="Hartl D.L."/>
            <person name="Young S.K."/>
            <person name="Zeng Q."/>
            <person name="Koehrsen M."/>
            <person name="Alvarado L."/>
            <person name="Berlin A."/>
            <person name="Borenstein D."/>
            <person name="Chapman S.B."/>
            <person name="Chen Z."/>
            <person name="Engels R."/>
            <person name="Freedman E."/>
            <person name="Gellesch M."/>
            <person name="Goldberg J."/>
            <person name="Griggs A."/>
            <person name="Gujja S."/>
            <person name="Heilman E.R."/>
            <person name="Heiman D.I."/>
            <person name="Howarth C."/>
            <person name="Jen D."/>
            <person name="Larson L."/>
            <person name="Mehta T."/>
            <person name="Neiman D."/>
            <person name="Park D."/>
            <person name="Pearson M."/>
            <person name="Roberts A."/>
            <person name="Saif S."/>
            <person name="Shea T."/>
            <person name="Shenoy N."/>
            <person name="Sisk P."/>
            <person name="Stolte C."/>
            <person name="Sykes S."/>
            <person name="Walk T."/>
            <person name="White J."/>
            <person name="Yandava C."/>
            <person name="Haas B."/>
            <person name="Henn M.R."/>
            <person name="Nusbaum C."/>
            <person name="Birren B."/>
        </authorList>
    </citation>
    <scope>NUCLEOTIDE SEQUENCE [LARGE SCALE GENOMIC DNA]</scope>
</reference>
<reference evidence="2" key="2">
    <citation type="submission" date="2006-09" db="EMBL/GenBank/DDBJ databases">
        <title>The genome sequence of Plasmodium falciparum Dd2.</title>
        <authorList>
            <consortium name="The Broad Institute Genome Sequencing Platform"/>
            <person name="Birren B."/>
            <person name="Lander E."/>
            <person name="Galagan J."/>
            <person name="Nusbaum C."/>
            <person name="Devon K."/>
            <person name="Henn M."/>
            <person name="Jaffe D."/>
            <person name="Butler J."/>
            <person name="Alvarez P."/>
            <person name="Gnerre S."/>
            <person name="Grabherr M."/>
            <person name="Kleber M."/>
            <person name="Mauceli E."/>
            <person name="Brockman W."/>
            <person name="MacCallum I.A."/>
            <person name="Rounsley S."/>
            <person name="Young S."/>
            <person name="LaButti K."/>
            <person name="Pushparaj V."/>
            <person name="DeCaprio D."/>
            <person name="Crawford M."/>
            <person name="Koehrsen M."/>
            <person name="Engels R."/>
            <person name="Montgomery P."/>
            <person name="Pearson M."/>
            <person name="Howarth C."/>
            <person name="Larson L."/>
            <person name="Luoma S."/>
            <person name="White J."/>
            <person name="Kodira C."/>
            <person name="Zeng Q."/>
            <person name="O'Leary S."/>
            <person name="Yandava C."/>
            <person name="Alvarado L."/>
            <person name="Wirth D."/>
            <person name="Volkman S."/>
            <person name="Hartl D."/>
        </authorList>
    </citation>
    <scope>NUCLEOTIDE SEQUENCE [LARGE SCALE GENOMIC DNA]</scope>
</reference>
<evidence type="ECO:0000313" key="1">
    <source>
        <dbReference type="EMBL" id="KOB89282.1"/>
    </source>
</evidence>
<dbReference type="AlphaFoldDB" id="A0A0L7M8X0"/>
<name>A0A0L7M8X0_PLAF4</name>
<dbReference type="EMBL" id="GG702145">
    <property type="protein sequence ID" value="KOB89282.1"/>
    <property type="molecule type" value="Genomic_DNA"/>
</dbReference>
<dbReference type="KEGG" id="pfd:PFDG_04830"/>
<organism evidence="1 2">
    <name type="scientific">Plasmodium falciparum (isolate Dd2)</name>
    <dbReference type="NCBI Taxonomy" id="57267"/>
    <lineage>
        <taxon>Eukaryota</taxon>
        <taxon>Sar</taxon>
        <taxon>Alveolata</taxon>
        <taxon>Apicomplexa</taxon>
        <taxon>Aconoidasida</taxon>
        <taxon>Haemosporida</taxon>
        <taxon>Plasmodiidae</taxon>
        <taxon>Plasmodium</taxon>
        <taxon>Plasmodium (Laverania)</taxon>
    </lineage>
</organism>
<gene>
    <name evidence="1" type="ORF">PFDG_04830</name>
</gene>
<protein>
    <submittedName>
        <fullName evidence="1">Uncharacterized protein</fullName>
    </submittedName>
</protein>
<evidence type="ECO:0000313" key="2">
    <source>
        <dbReference type="Proteomes" id="UP000054282"/>
    </source>
</evidence>